<keyword evidence="12" id="KW-1185">Reference proteome</keyword>
<dbReference type="Proteomes" id="UP000091820">
    <property type="component" value="Unassembled WGS sequence"/>
</dbReference>
<comment type="similarity">
    <text evidence="1">Belongs to the protease inhibitor I39 (alpha-2-macroglobulin) family.</text>
</comment>
<evidence type="ECO:0000256" key="5">
    <source>
        <dbReference type="ARBA" id="ARBA00022966"/>
    </source>
</evidence>
<evidence type="ECO:0000259" key="9">
    <source>
        <dbReference type="SMART" id="SM01360"/>
    </source>
</evidence>
<reference evidence="11" key="2">
    <citation type="submission" date="2020-05" db="UniProtKB">
        <authorList>
            <consortium name="EnsemblMetazoa"/>
        </authorList>
    </citation>
    <scope>IDENTIFICATION</scope>
    <source>
        <strain evidence="11">IAEA</strain>
    </source>
</reference>
<dbReference type="GO" id="GO:0004867">
    <property type="term" value="F:serine-type endopeptidase inhibitor activity"/>
    <property type="evidence" value="ECO:0007669"/>
    <property type="project" value="UniProtKB-KW"/>
</dbReference>
<reference evidence="12" key="1">
    <citation type="submission" date="2014-03" db="EMBL/GenBank/DDBJ databases">
        <authorList>
            <person name="Aksoy S."/>
            <person name="Warren W."/>
            <person name="Wilson R.K."/>
        </authorList>
    </citation>
    <scope>NUCLEOTIDE SEQUENCE [LARGE SCALE GENOMIC DNA]</scope>
    <source>
        <strain evidence="12">IAEA</strain>
    </source>
</reference>
<evidence type="ECO:0000256" key="7">
    <source>
        <dbReference type="SAM" id="SignalP"/>
    </source>
</evidence>
<dbReference type="InterPro" id="IPR036595">
    <property type="entry name" value="A-macroglobulin_rcpt-bd_sf"/>
</dbReference>
<dbReference type="InterPro" id="IPR014756">
    <property type="entry name" value="Ig_E-set"/>
</dbReference>
<accession>A0A1A9X089</accession>
<dbReference type="PANTHER" id="PTHR11412:SF136">
    <property type="entry name" value="CD109 ANTIGEN"/>
    <property type="match status" value="1"/>
</dbReference>
<dbReference type="VEuPathDB" id="VectorBase:GBRI039449"/>
<dbReference type="Gene3D" id="2.60.40.690">
    <property type="entry name" value="Alpha-macroglobulin, receptor-binding domain"/>
    <property type="match status" value="1"/>
</dbReference>
<dbReference type="Gene3D" id="2.60.120.1540">
    <property type="match status" value="1"/>
</dbReference>
<dbReference type="SUPFAM" id="SSF49410">
    <property type="entry name" value="Alpha-macroglobulin receptor domain"/>
    <property type="match status" value="1"/>
</dbReference>
<dbReference type="InterPro" id="IPR011626">
    <property type="entry name" value="Alpha-macroglobulin_TED"/>
</dbReference>
<evidence type="ECO:0000259" key="10">
    <source>
        <dbReference type="SMART" id="SM01361"/>
    </source>
</evidence>
<dbReference type="Gene3D" id="2.60.40.2950">
    <property type="match status" value="1"/>
</dbReference>
<dbReference type="Gene3D" id="6.20.50.160">
    <property type="match status" value="1"/>
</dbReference>
<dbReference type="InterPro" id="IPR008930">
    <property type="entry name" value="Terpenoid_cyclase/PrenylTrfase"/>
</dbReference>
<keyword evidence="4" id="KW-0722">Serine protease inhibitor</keyword>
<feature type="signal peptide" evidence="7">
    <location>
        <begin position="1"/>
        <end position="19"/>
    </location>
</feature>
<dbReference type="Gene3D" id="2.20.130.20">
    <property type="match status" value="1"/>
</dbReference>
<dbReference type="Pfam" id="PF01835">
    <property type="entry name" value="MG2"/>
    <property type="match status" value="1"/>
</dbReference>
<evidence type="ECO:0000256" key="3">
    <source>
        <dbReference type="ARBA" id="ARBA00022729"/>
    </source>
</evidence>
<evidence type="ECO:0000256" key="1">
    <source>
        <dbReference type="ARBA" id="ARBA00010952"/>
    </source>
</evidence>
<dbReference type="STRING" id="37001.A0A1A9X089"/>
<dbReference type="PANTHER" id="PTHR11412">
    <property type="entry name" value="MACROGLOBULIN / COMPLEMENT"/>
    <property type="match status" value="1"/>
</dbReference>
<dbReference type="InterPro" id="IPR001599">
    <property type="entry name" value="Macroglobln_a2"/>
</dbReference>
<organism evidence="11 12">
    <name type="scientific">Glossina brevipalpis</name>
    <dbReference type="NCBI Taxonomy" id="37001"/>
    <lineage>
        <taxon>Eukaryota</taxon>
        <taxon>Metazoa</taxon>
        <taxon>Ecdysozoa</taxon>
        <taxon>Arthropoda</taxon>
        <taxon>Hexapoda</taxon>
        <taxon>Insecta</taxon>
        <taxon>Pterygota</taxon>
        <taxon>Neoptera</taxon>
        <taxon>Endopterygota</taxon>
        <taxon>Diptera</taxon>
        <taxon>Brachycera</taxon>
        <taxon>Muscomorpha</taxon>
        <taxon>Hippoboscoidea</taxon>
        <taxon>Glossinidae</taxon>
        <taxon>Glossina</taxon>
    </lineage>
</organism>
<evidence type="ECO:0000313" key="12">
    <source>
        <dbReference type="Proteomes" id="UP000091820"/>
    </source>
</evidence>
<dbReference type="Pfam" id="PF00207">
    <property type="entry name" value="A2M"/>
    <property type="match status" value="1"/>
</dbReference>
<dbReference type="SUPFAM" id="SSF81296">
    <property type="entry name" value="E set domains"/>
    <property type="match status" value="1"/>
</dbReference>
<dbReference type="SUPFAM" id="SSF48239">
    <property type="entry name" value="Terpenoid cyclases/Protein prenyltransferases"/>
    <property type="match status" value="1"/>
</dbReference>
<name>A0A1A9X089_9MUSC</name>
<dbReference type="Gene3D" id="1.50.10.20">
    <property type="match status" value="1"/>
</dbReference>
<dbReference type="Gene3D" id="2.60.40.10">
    <property type="entry name" value="Immunoglobulins"/>
    <property type="match status" value="1"/>
</dbReference>
<keyword evidence="3 7" id="KW-0732">Signal</keyword>
<dbReference type="Pfam" id="PF07678">
    <property type="entry name" value="TED_complement"/>
    <property type="match status" value="1"/>
</dbReference>
<feature type="domain" description="Alpha-2-macroglobulin bait region" evidence="8">
    <location>
        <begin position="493"/>
        <end position="629"/>
    </location>
</feature>
<dbReference type="InterPro" id="IPR019742">
    <property type="entry name" value="MacrogloblnA2_CS"/>
</dbReference>
<dbReference type="EnsemblMetazoa" id="GBRI039449-RA">
    <property type="protein sequence ID" value="GBRI039449-PA"/>
    <property type="gene ID" value="GBRI039449"/>
</dbReference>
<dbReference type="SMART" id="SM01360">
    <property type="entry name" value="A2M"/>
    <property type="match status" value="1"/>
</dbReference>
<dbReference type="PROSITE" id="PS00477">
    <property type="entry name" value="ALPHA_2_MACROGLOBULIN"/>
    <property type="match status" value="1"/>
</dbReference>
<feature type="domain" description="Alpha-2-macroglobulin" evidence="9">
    <location>
        <begin position="745"/>
        <end position="836"/>
    </location>
</feature>
<proteinExistence type="inferred from homology"/>
<dbReference type="Pfam" id="PF17791">
    <property type="entry name" value="MG3"/>
    <property type="match status" value="1"/>
</dbReference>
<dbReference type="GO" id="GO:0005615">
    <property type="term" value="C:extracellular space"/>
    <property type="evidence" value="ECO:0007669"/>
    <property type="project" value="InterPro"/>
</dbReference>
<feature type="domain" description="Alpha-macroglobulin receptor-binding" evidence="10">
    <location>
        <begin position="1364"/>
        <end position="1454"/>
    </location>
</feature>
<dbReference type="InterPro" id="IPR013783">
    <property type="entry name" value="Ig-like_fold"/>
</dbReference>
<dbReference type="Pfam" id="PF07703">
    <property type="entry name" value="A2M_BRD"/>
    <property type="match status" value="1"/>
</dbReference>
<evidence type="ECO:0000256" key="4">
    <source>
        <dbReference type="ARBA" id="ARBA00022900"/>
    </source>
</evidence>
<dbReference type="InterPro" id="IPR002890">
    <property type="entry name" value="MG2"/>
</dbReference>
<sequence>MLKACFIICFMQIFARTRAEGKYSVIGPGTIHSEGKYTVAAAVYHVTEPCQIKVGITGPSYNDSKIVELSGIEVKNIDFDIPVLEKGNYNLTAEGLNCMEMFKNSTKLNYSKFHTNVRMQTDKGLYKPGDVINYRVIFLDKDLKPDKPIKDAKIWFEDDKRNRIKEIKDFDVVQGVYTGKFQISEHPVTGSWRLGVSNGGRYDQMVYFVVNKYVLPKYVVKVESTEKVSVKDGDMQVMVRANYTYGKPLNGKVTLLIDLNVNRYYYRDDSETEETPKDPPTIIKTAPMVQGKSKIDLNVKEYEAFMNSKTSPSYMTILATVEEEFTGVKINGTSNSLLYPYRYSMNCISYDTCSVFQADKEAEVELQIVYIDGTHLNDTKSPIELIYTEVLNKYHVWYSDSDKDNSKETDVAPVSDHRTFHFTSHMNESSVAVFKVSLPDLKDYPNHAHYYKMELKYRDEQRELYSTYQYREPKNLDPPSTEENDKPKEFFKVEYKRYDDKVEIGKESQFTVNSSEPLSYFVYNVVGRGNILKSERLELPDKPNVYNISLTPTEMWAPNFALYVYYVDDKGQDYHYAEQRYYVPYKLQNQINITAPEQVKPGEDVSLKIKTAPNSFVGLTAVDQSVLLLRSNNDLHPHEFDWVLSSYTTTTPYQGGYSDYPGWSSGVVTLTNAAYFYNWTKPEYVSTPLSAQLDSEINDRIFTKSGVQGAFGAAGRPAMAEVDAGSRSDQGGANDVQVRKDFSETWLFDNIESTNDEEFTYVAKIPDTITSWLISGFSMNPSKGLGVTADKTKVVTFQPFFISIRLPYSVKRGEVINVPALVFNYLNKDLDVEVTLDNNDDEYEFMDITNEVLNDEKQVKKTVLVPAQGTAGVSFMLRPKIVGNIMLKYLAVSPLAGDAIHKSMKVVPEGITQYANRAYFVNLKDESEEKTNFELELPEDIVPDSQYVEVGVTGDLLGPILNNLDNLVRKPTGCAEQTMSKLLPNYIVMKYMQHIGKLTPSLEKRLLYNMETGYQNMLNFRLKDGSFSAFGFPQHSRDDKKPINGSTWLTAYIVRSLNQLREFVNVDDRVINEGLEYMVKNQAKNGSFTDKGDFYYAGNRDIITLTSTALLAFLENKTIAEQYKDVIQKGLDFVSKNIDKPKTLKDQALGTYTLHRAHHPQAEEQLSKLKNLAKTEDDRKWWSESDNKSKNRWWYYVFPNDVEITAYNLLTLLDQPSTTVDDVLPIIKWLIAQRNSYGGFSSTQDTIVGLQALIKFAEKADYKAAKMDIEIEAKGDKPKKDTLKLNEDSGILYQTVEMPAKTSNIDFTAKGTGSALVQISYQYNIFEKDPKPSFSINTLKHDSSLSGKLLMDVCVDYIGEGDSSNMALLEISLPSGFVIDEEPLENLKQIQGISNIEVKNSASLLVIYFDHLHKNEEKCIPIEAFKSHAVAMQKPASIVLYDYYDTNRKVTSFYEVESKLCDICDGEEECSKCT</sequence>
<dbReference type="InterPro" id="IPR050473">
    <property type="entry name" value="A2M/Complement_sys"/>
</dbReference>
<keyword evidence="5" id="KW-0882">Thioester bond</keyword>
<dbReference type="InterPro" id="IPR011625">
    <property type="entry name" value="A2M_N_BRD"/>
</dbReference>
<dbReference type="Gene3D" id="2.60.40.1930">
    <property type="match status" value="2"/>
</dbReference>
<dbReference type="InterPro" id="IPR009048">
    <property type="entry name" value="A-macroglobulin_rcpt-bd"/>
</dbReference>
<evidence type="ECO:0000259" key="8">
    <source>
        <dbReference type="SMART" id="SM01359"/>
    </source>
</evidence>
<dbReference type="InterPro" id="IPR041555">
    <property type="entry name" value="MG3"/>
</dbReference>
<protein>
    <submittedName>
        <fullName evidence="11">Uncharacterized protein</fullName>
    </submittedName>
</protein>
<dbReference type="FunFam" id="2.60.40.10:FF:000155">
    <property type="entry name" value="complement C3 isoform X1"/>
    <property type="match status" value="1"/>
</dbReference>
<feature type="chain" id="PRO_5008400830" evidence="7">
    <location>
        <begin position="20"/>
        <end position="1474"/>
    </location>
</feature>
<dbReference type="Gene3D" id="2.60.40.1940">
    <property type="match status" value="1"/>
</dbReference>
<evidence type="ECO:0000313" key="11">
    <source>
        <dbReference type="EnsemblMetazoa" id="GBRI039449-PA"/>
    </source>
</evidence>
<keyword evidence="2" id="KW-0646">Protease inhibitor</keyword>
<dbReference type="Pfam" id="PF07677">
    <property type="entry name" value="A2M_recep"/>
    <property type="match status" value="1"/>
</dbReference>
<dbReference type="SMART" id="SM01361">
    <property type="entry name" value="A2M_recep"/>
    <property type="match status" value="1"/>
</dbReference>
<dbReference type="SMART" id="SM01359">
    <property type="entry name" value="A2M_N_2"/>
    <property type="match status" value="1"/>
</dbReference>
<dbReference type="SMART" id="SM01419">
    <property type="entry name" value="Thiol-ester_cl"/>
    <property type="match status" value="1"/>
</dbReference>
<evidence type="ECO:0000256" key="2">
    <source>
        <dbReference type="ARBA" id="ARBA00022690"/>
    </source>
</evidence>
<keyword evidence="6" id="KW-1015">Disulfide bond</keyword>
<dbReference type="InterPro" id="IPR047565">
    <property type="entry name" value="Alpha-macroglob_thiol-ester_cl"/>
</dbReference>
<evidence type="ECO:0000256" key="6">
    <source>
        <dbReference type="ARBA" id="ARBA00023157"/>
    </source>
</evidence>